<dbReference type="Pfam" id="PF13020">
    <property type="entry name" value="NOV_C"/>
    <property type="match status" value="1"/>
</dbReference>
<dbReference type="InterPro" id="IPR024975">
    <property type="entry name" value="NOV_C"/>
</dbReference>
<gene>
    <name evidence="4" type="ORF">OXX778_LOCUS12216</name>
</gene>
<evidence type="ECO:0000256" key="2">
    <source>
        <dbReference type="SAM" id="MobiDB-lite"/>
    </source>
</evidence>
<protein>
    <recommendedName>
        <fullName evidence="3">Protein NO VEIN C-terminal domain-containing protein</fullName>
    </recommendedName>
</protein>
<dbReference type="Gene3D" id="3.30.565.10">
    <property type="entry name" value="Histidine kinase-like ATPase, C-terminal domain"/>
    <property type="match status" value="1"/>
</dbReference>
<organism evidence="4 5">
    <name type="scientific">Brachionus calyciflorus</name>
    <dbReference type="NCBI Taxonomy" id="104777"/>
    <lineage>
        <taxon>Eukaryota</taxon>
        <taxon>Metazoa</taxon>
        <taxon>Spiralia</taxon>
        <taxon>Gnathifera</taxon>
        <taxon>Rotifera</taxon>
        <taxon>Eurotatoria</taxon>
        <taxon>Monogononta</taxon>
        <taxon>Pseudotrocha</taxon>
        <taxon>Ploima</taxon>
        <taxon>Brachionidae</taxon>
        <taxon>Brachionus</taxon>
    </lineage>
</organism>
<feature type="coiled-coil region" evidence="1">
    <location>
        <begin position="540"/>
        <end position="593"/>
    </location>
</feature>
<dbReference type="SUPFAM" id="SSF55874">
    <property type="entry name" value="ATPase domain of HSP90 chaperone/DNA topoisomerase II/histidine kinase"/>
    <property type="match status" value="1"/>
</dbReference>
<dbReference type="NCBIfam" id="NF047352">
    <property type="entry name" value="P_loop_sacsin"/>
    <property type="match status" value="1"/>
</dbReference>
<dbReference type="InterPro" id="IPR036890">
    <property type="entry name" value="HATPase_C_sf"/>
</dbReference>
<dbReference type="InterPro" id="IPR052957">
    <property type="entry name" value="Auxin_embryo_med"/>
</dbReference>
<dbReference type="PANTHER" id="PTHR32387:SF0">
    <property type="entry name" value="PROTEIN NO VEIN"/>
    <property type="match status" value="1"/>
</dbReference>
<accession>A0A814ATA7</accession>
<sequence>MILLYGKCDTSTFNKIESFCLKHQSIIQIIESLSTSLDENDTRKKVAFASNFDEFINLIDLSEQIFYIHVNEEKIFVDLILNRITNQEYKNKIWPSFCLQTKKLFEYSRKKLVAIDCSTEESLKKFLNFLKSGNPIEAKYLMNSRDITRELNKELPTRDNNQIWTIFNQTRNKYTNFYEQKFNYFLSSLKEKHGLEKTLVINEIIETLDYQQKYIIEEDNSIKKSFAKNIPLCTTLINEIKLLIQQIKSNDNNILQTQILGLANLMPKFFYGDFADNSVVTDFLELTLIMFDSNNPNIRLKSNEILNTIFKRVEYAKDKVCFKKTFERDLLEKNFSVIIESCNNIFSCLDTKNISKLSLCYKKFDFNGLKLIIKSNCDFMYEKVDVIINLLDNGMKSFGISAHYFHAKIICELMSLLSSILENGKQFEWSNINLNKLMRYSAIMIEKSLNTFGAYSKKFVTMANELYKSSFYLCERFYFKKFDFDLMYNDQSFFDSKRNMSNENVNEERQINSVIDSYNKFMMLKKENLIDCSVRFIRDRTEYSVKYNELEFELKEYKKKLEKNELELFKEEIRNLNRDLKSKNEKISTLKTRLNLVDNVPVVISENKIEKSKEILSDKNPTVINDKDDAKLFIQHLENKCSNISDFRKFMCGSLKNLSLNLYTSHIQFFHEIIQNTEDAFASKVDSVNEFKIIIDENFISFCSNENGFRKEDVESICSLSESNKLKGKNIGNKGIGFKSVFIVSNNPIIYSKPYWQFYFLKESNHDEIAYITPHYLHDENKPDELKNIIEENQTSNTFIYLPLKPNLCYSNINKAFYENFVNAIDPNILLFTKKMNTIIIEDKIKSSKRVIKRFKKENLVTIEDENESLVKSQNFKVFDKIIEIDDKNLILEEELSSNQIEISIAFSEEKQEFGVYSFLPILNENVKFPFVVNSNWSLITNREKIRDCELNEIIRDSLAKFLTEKILNDETLLRNKFDILPSTDNRWWQNFMKIIKSGFDLESKNDDKKKKLRNNELQTKLNITKEILDLINIEIIECNSGCENRLEFYFEVFSIQDILEFFDIKNFSVKLEEWISIRSLEWWDLFFYEMYINKIKLKDSRKYRLFLQRETLNENSEKLVFLDKNTTYFTCRDLDIKMWRNNIQILNPRSIWEEKYLYEVLNVQELKIENIIEIINAYHFQTSDSTDVWNDLKFLKKYYEKFNTINLSQIFLPIKNDLIPAQHAKIPSILGYDLTNLNFIDQEKIIDFESINKEMELSEILEWEYFFIKLGADLPDFKYDVEYKFADSLRPLDQFSNQDVHFAMKILNEKESFCNFIKLIPIECTDFKERPLQSVYLQSVFSTIFPSVHVPTYALNLAEKIGINIKPKYNSCINALEYLVNVQNKDRIAYFEWLTRLELFSDQIEENLKNKRLLCLENINQKMEFFSPNDVYICENNYIIKKLCAYTGRTFIDDSLNREFMQYKKTLLSLGAKTEVSIDDLVLMISLMSQDANLFDEKGFLSEIGFTELKYIYIELEKCLQKQCHVEINEDFDFKTIDKLSEIVEQFLDSNILFELPMITFSKQIVSSKDLKFKKLACSLFSSINKQFYEQKSNIFHIVNEEIAFHCPVIMIILKCVYLENFSVVTLSHCTNNMETMNEEINRILRQETGIEDLELVNVYYIGVSLCFDSNLNEPVRKETFHSIDFEKEEIRLSNYDYVIFNKNLIFCENKVKNKEAQLNVYKNSIIDVLKSNNSGKSGQCINQIAESCKQKIEKYKFDEKSPQGSSEISIYIIWKIIITQPNYHEFLLKAEELTHNSNFPKINDTSLISRSLIKMNDEMTVEEYRKRVLNGQEAEYFFYLILQNIYGDTETNINWLSSAKQKIFPNDTNYNDSLGYDFVIENDFKKIFSAGHKCFIEVKSCGNDWDGTFLLTENQKLRKESLDNNKNESYVIVVVENVNDHSKINLTRIINWSKCSEILTLKNETFLATFGIDDVSSTMKTSESSGDDGDDLKGFLRPQCKSWNRNFNEKRSNYDSGQGSQSTNSRRGSSNGKSTYSKKFSTRH</sequence>
<feature type="region of interest" description="Disordered" evidence="2">
    <location>
        <begin position="2009"/>
        <end position="2046"/>
    </location>
</feature>
<evidence type="ECO:0000256" key="1">
    <source>
        <dbReference type="SAM" id="Coils"/>
    </source>
</evidence>
<feature type="compositionally biased region" description="Polar residues" evidence="2">
    <location>
        <begin position="2016"/>
        <end position="2046"/>
    </location>
</feature>
<reference evidence="4" key="1">
    <citation type="submission" date="2021-02" db="EMBL/GenBank/DDBJ databases">
        <authorList>
            <person name="Nowell W R."/>
        </authorList>
    </citation>
    <scope>NUCLEOTIDE SEQUENCE</scope>
    <source>
        <strain evidence="4">Ploen Becks lab</strain>
    </source>
</reference>
<dbReference type="OrthoDB" id="10018456at2759"/>
<comment type="caution">
    <text evidence="4">The sequence shown here is derived from an EMBL/GenBank/DDBJ whole genome shotgun (WGS) entry which is preliminary data.</text>
</comment>
<evidence type="ECO:0000313" key="5">
    <source>
        <dbReference type="Proteomes" id="UP000663879"/>
    </source>
</evidence>
<dbReference type="Proteomes" id="UP000663879">
    <property type="component" value="Unassembled WGS sequence"/>
</dbReference>
<evidence type="ECO:0000259" key="3">
    <source>
        <dbReference type="Pfam" id="PF13020"/>
    </source>
</evidence>
<proteinExistence type="predicted"/>
<evidence type="ECO:0000313" key="4">
    <source>
        <dbReference type="EMBL" id="CAF0917284.1"/>
    </source>
</evidence>
<keyword evidence="5" id="KW-1185">Reference proteome</keyword>
<keyword evidence="1" id="KW-0175">Coiled coil</keyword>
<feature type="domain" description="Protein NO VEIN C-terminal" evidence="3">
    <location>
        <begin position="1871"/>
        <end position="1946"/>
    </location>
</feature>
<name>A0A814ATA7_9BILA</name>
<dbReference type="PANTHER" id="PTHR32387">
    <property type="entry name" value="WU:FJ29H11"/>
    <property type="match status" value="1"/>
</dbReference>
<dbReference type="EMBL" id="CAJNOC010002180">
    <property type="protein sequence ID" value="CAF0917284.1"/>
    <property type="molecule type" value="Genomic_DNA"/>
</dbReference>